<keyword evidence="15" id="KW-0472">Membrane</keyword>
<keyword evidence="3" id="KW-0121">Carboxypeptidase</keyword>
<feature type="region of interest" description="Disordered" evidence="14">
    <location>
        <begin position="1"/>
        <end position="130"/>
    </location>
</feature>
<accession>A0AAJ1BC66</accession>
<organism evidence="18 19">
    <name type="scientific">Varibaculum cambriense</name>
    <dbReference type="NCBI Taxonomy" id="184870"/>
    <lineage>
        <taxon>Bacteria</taxon>
        <taxon>Bacillati</taxon>
        <taxon>Actinomycetota</taxon>
        <taxon>Actinomycetes</taxon>
        <taxon>Actinomycetales</taxon>
        <taxon>Actinomycetaceae</taxon>
        <taxon>Varibaculum</taxon>
    </lineage>
</organism>
<dbReference type="GO" id="GO:0030288">
    <property type="term" value="C:outer membrane-bounded periplasmic space"/>
    <property type="evidence" value="ECO:0007669"/>
    <property type="project" value="TreeGrafter"/>
</dbReference>
<dbReference type="Gene3D" id="1.10.3810.10">
    <property type="entry name" value="Biosynthetic peptidoglycan transglycosylase-like"/>
    <property type="match status" value="1"/>
</dbReference>
<evidence type="ECO:0000256" key="12">
    <source>
        <dbReference type="ARBA" id="ARBA00034000"/>
    </source>
</evidence>
<dbReference type="InterPro" id="IPR012338">
    <property type="entry name" value="Beta-lactam/transpept-like"/>
</dbReference>
<dbReference type="GO" id="GO:0008955">
    <property type="term" value="F:peptidoglycan glycosyltransferase activity"/>
    <property type="evidence" value="ECO:0007669"/>
    <property type="project" value="UniProtKB-EC"/>
</dbReference>
<feature type="region of interest" description="Disordered" evidence="14">
    <location>
        <begin position="750"/>
        <end position="813"/>
    </location>
</feature>
<keyword evidence="15" id="KW-0812">Transmembrane</keyword>
<dbReference type="RefSeq" id="WP_238128157.1">
    <property type="nucleotide sequence ID" value="NZ_JAHAIE010000001.1"/>
</dbReference>
<evidence type="ECO:0000313" key="18">
    <source>
        <dbReference type="EMBL" id="MCG4618180.1"/>
    </source>
</evidence>
<keyword evidence="10" id="KW-0511">Multifunctional enzyme</keyword>
<dbReference type="GO" id="GO:0008658">
    <property type="term" value="F:penicillin binding"/>
    <property type="evidence" value="ECO:0007669"/>
    <property type="project" value="InterPro"/>
</dbReference>
<dbReference type="FunFam" id="1.10.3810.10:FF:000001">
    <property type="entry name" value="Penicillin-binding protein 1A"/>
    <property type="match status" value="1"/>
</dbReference>
<dbReference type="GO" id="GO:0071555">
    <property type="term" value="P:cell wall organization"/>
    <property type="evidence" value="ECO:0007669"/>
    <property type="project" value="UniProtKB-KW"/>
</dbReference>
<evidence type="ECO:0000256" key="6">
    <source>
        <dbReference type="ARBA" id="ARBA00022679"/>
    </source>
</evidence>
<dbReference type="Proteomes" id="UP001200537">
    <property type="component" value="Unassembled WGS sequence"/>
</dbReference>
<keyword evidence="4" id="KW-0645">Protease</keyword>
<keyword evidence="8" id="KW-0133">Cell shape</keyword>
<evidence type="ECO:0000256" key="8">
    <source>
        <dbReference type="ARBA" id="ARBA00022960"/>
    </source>
</evidence>
<dbReference type="Pfam" id="PF00905">
    <property type="entry name" value="Transpeptidase"/>
    <property type="match status" value="1"/>
</dbReference>
<gene>
    <name evidence="18" type="ORF">L0M99_06700</name>
</gene>
<dbReference type="InterPro" id="IPR050396">
    <property type="entry name" value="Glycosyltr_51/Transpeptidase"/>
</dbReference>
<evidence type="ECO:0000256" key="11">
    <source>
        <dbReference type="ARBA" id="ARBA00023316"/>
    </source>
</evidence>
<dbReference type="AlphaFoldDB" id="A0AAJ1BC66"/>
<comment type="catalytic activity">
    <reaction evidence="13">
        <text>[GlcNAc-(1-&gt;4)-Mur2Ac(oyl-L-Ala-gamma-D-Glu-L-Lys-D-Ala-D-Ala)](n)-di-trans,octa-cis-undecaprenyl diphosphate + beta-D-GlcNAc-(1-&gt;4)-Mur2Ac(oyl-L-Ala-gamma-D-Glu-L-Lys-D-Ala-D-Ala)-di-trans,octa-cis-undecaprenyl diphosphate = [GlcNAc-(1-&gt;4)-Mur2Ac(oyl-L-Ala-gamma-D-Glu-L-Lys-D-Ala-D-Ala)](n+1)-di-trans,octa-cis-undecaprenyl diphosphate + di-trans,octa-cis-undecaprenyl diphosphate + H(+)</text>
        <dbReference type="Rhea" id="RHEA:23708"/>
        <dbReference type="Rhea" id="RHEA-COMP:9602"/>
        <dbReference type="Rhea" id="RHEA-COMP:9603"/>
        <dbReference type="ChEBI" id="CHEBI:15378"/>
        <dbReference type="ChEBI" id="CHEBI:58405"/>
        <dbReference type="ChEBI" id="CHEBI:60033"/>
        <dbReference type="ChEBI" id="CHEBI:78435"/>
        <dbReference type="EC" id="2.4.99.28"/>
    </reaction>
</comment>
<evidence type="ECO:0000256" key="4">
    <source>
        <dbReference type="ARBA" id="ARBA00022670"/>
    </source>
</evidence>
<keyword evidence="7" id="KW-0378">Hydrolase</keyword>
<sequence>MTEQHSSRGNKAGEHKFSSRAERRKHEKAQFQTRAQAGDQRIFAPINPDQYGSSSKPGASAARKKQNVPYSAVKSRYVPNKKSTAPSSQTKNRVKTQAAGKGDNNKKSKTAVGNKTSKQKHPKSKNTSGRSRVGLWVKRILGLITGLVLVAIIAGCITFLIAYYRLEVPEAQKFANAQVTTVYWGDTNKMMGKFAERNRTIVDTKSFENSYIRDAVVASEDRTFYENSGIDIKGIARALWNNVRGRPTQGASTLTQQYVENYYTGKNTGYTGKFKETILALKINRQVPKEKILNDYLNTIYFGRGAYGIEAAANAYFGKSAKDLNLSESALLAGIIPAPNAWDPLVSPEKAQQRWQRVLNLMAADNMIKKNEKNAAEFPQVQKKKQEGTYFKGTTGYLLQHVRQELVTQIGYTEDEIDRAGIRIYTTIDPEKQKLLEEAVGTLPENRPEGLRVAATSIDTATGAVIAEYGGPDYQKVQRNAVTQDVAQAGSTFKPFALLAALEHGHKLSEQINGSGPMRIGDAWVGNYGGASYGQVDLIKATKYSINTAYVRLNSEIGMDATRQVAIAAGYSKNTVGLDKNSVVGVLGTSSPHNLEIAEAYTTFATGGIRRTAHIIDKVTDSSGNILYEADTAGIRQFEEENISELTKALSAVAEAGGTGDTAGKLGRPVAAKTGSSNDNRSAQFVGYVPQMVTAISMYQVGKNGAEESITPFGGVREVTGGTWPAKLWLAYMRPAVKGLEPQPLFSSETSKYRVRPKEKSTPYKTAEVPSAPPPETVGNPLTVPSSSAPASSPPPQSPEASESSSPAAPPSP</sequence>
<dbReference type="GO" id="GO:0008360">
    <property type="term" value="P:regulation of cell shape"/>
    <property type="evidence" value="ECO:0007669"/>
    <property type="project" value="UniProtKB-KW"/>
</dbReference>
<feature type="transmembrane region" description="Helical" evidence="15">
    <location>
        <begin position="140"/>
        <end position="164"/>
    </location>
</feature>
<comment type="catalytic activity">
    <reaction evidence="12">
        <text>Preferential cleavage: (Ac)2-L-Lys-D-Ala-|-D-Ala. Also transpeptidation of peptidyl-alanyl moieties that are N-acyl substituents of D-alanine.</text>
        <dbReference type="EC" id="3.4.16.4"/>
    </reaction>
</comment>
<evidence type="ECO:0000256" key="15">
    <source>
        <dbReference type="SAM" id="Phobius"/>
    </source>
</evidence>
<dbReference type="GO" id="GO:0009252">
    <property type="term" value="P:peptidoglycan biosynthetic process"/>
    <property type="evidence" value="ECO:0007669"/>
    <property type="project" value="UniProtKB-KW"/>
</dbReference>
<reference evidence="18" key="1">
    <citation type="submission" date="2022-01" db="EMBL/GenBank/DDBJ databases">
        <title>Collection of gut derived symbiotic bacterial strains cultured from healthy donors.</title>
        <authorList>
            <person name="Lin H."/>
            <person name="Kohout C."/>
            <person name="Waligurski E."/>
            <person name="Pamer E.G."/>
        </authorList>
    </citation>
    <scope>NUCLEOTIDE SEQUENCE</scope>
    <source>
        <strain evidence="18">DFI.7.46</strain>
    </source>
</reference>
<feature type="compositionally biased region" description="Basic and acidic residues" evidence="14">
    <location>
        <begin position="11"/>
        <end position="21"/>
    </location>
</feature>
<comment type="similarity">
    <text evidence="2">In the N-terminal section; belongs to the glycosyltransferase 51 family.</text>
</comment>
<keyword evidence="5" id="KW-0328">Glycosyltransferase</keyword>
<evidence type="ECO:0000256" key="5">
    <source>
        <dbReference type="ARBA" id="ARBA00022676"/>
    </source>
</evidence>
<dbReference type="Pfam" id="PF00912">
    <property type="entry name" value="Transgly"/>
    <property type="match status" value="1"/>
</dbReference>
<evidence type="ECO:0000256" key="10">
    <source>
        <dbReference type="ARBA" id="ARBA00023268"/>
    </source>
</evidence>
<evidence type="ECO:0000256" key="9">
    <source>
        <dbReference type="ARBA" id="ARBA00022984"/>
    </source>
</evidence>
<evidence type="ECO:0000256" key="7">
    <source>
        <dbReference type="ARBA" id="ARBA00022801"/>
    </source>
</evidence>
<feature type="domain" description="Glycosyl transferase family 51" evidence="17">
    <location>
        <begin position="189"/>
        <end position="362"/>
    </location>
</feature>
<comment type="similarity">
    <text evidence="1">In the C-terminal section; belongs to the transpeptidase family.</text>
</comment>
<evidence type="ECO:0000256" key="3">
    <source>
        <dbReference type="ARBA" id="ARBA00022645"/>
    </source>
</evidence>
<comment type="caution">
    <text evidence="18">The sequence shown here is derived from an EMBL/GenBank/DDBJ whole genome shotgun (WGS) entry which is preliminary data.</text>
</comment>
<feature type="region of interest" description="Disordered" evidence="14">
    <location>
        <begin position="658"/>
        <end position="679"/>
    </location>
</feature>
<feature type="domain" description="Penicillin-binding protein transpeptidase" evidence="16">
    <location>
        <begin position="454"/>
        <end position="699"/>
    </location>
</feature>
<dbReference type="InterPro" id="IPR023346">
    <property type="entry name" value="Lysozyme-like_dom_sf"/>
</dbReference>
<evidence type="ECO:0000259" key="17">
    <source>
        <dbReference type="Pfam" id="PF00912"/>
    </source>
</evidence>
<evidence type="ECO:0000256" key="1">
    <source>
        <dbReference type="ARBA" id="ARBA00007090"/>
    </source>
</evidence>
<evidence type="ECO:0000256" key="14">
    <source>
        <dbReference type="SAM" id="MobiDB-lite"/>
    </source>
</evidence>
<dbReference type="SUPFAM" id="SSF56601">
    <property type="entry name" value="beta-lactamase/transpeptidase-like"/>
    <property type="match status" value="1"/>
</dbReference>
<evidence type="ECO:0000256" key="13">
    <source>
        <dbReference type="ARBA" id="ARBA00049902"/>
    </source>
</evidence>
<keyword evidence="15" id="KW-1133">Transmembrane helix</keyword>
<evidence type="ECO:0000259" key="16">
    <source>
        <dbReference type="Pfam" id="PF00905"/>
    </source>
</evidence>
<proteinExistence type="inferred from homology"/>
<dbReference type="GO" id="GO:0006508">
    <property type="term" value="P:proteolysis"/>
    <property type="evidence" value="ECO:0007669"/>
    <property type="project" value="UniProtKB-KW"/>
</dbReference>
<evidence type="ECO:0000313" key="19">
    <source>
        <dbReference type="Proteomes" id="UP001200537"/>
    </source>
</evidence>
<dbReference type="GO" id="GO:0009002">
    <property type="term" value="F:serine-type D-Ala-D-Ala carboxypeptidase activity"/>
    <property type="evidence" value="ECO:0007669"/>
    <property type="project" value="UniProtKB-EC"/>
</dbReference>
<keyword evidence="9" id="KW-0573">Peptidoglycan synthesis</keyword>
<dbReference type="InterPro" id="IPR036950">
    <property type="entry name" value="PBP_transglycosylase"/>
</dbReference>
<name>A0AAJ1BC66_9ACTO</name>
<dbReference type="PANTHER" id="PTHR32282">
    <property type="entry name" value="BINDING PROTEIN TRANSPEPTIDASE, PUTATIVE-RELATED"/>
    <property type="match status" value="1"/>
</dbReference>
<keyword evidence="6" id="KW-0808">Transferase</keyword>
<evidence type="ECO:0000256" key="2">
    <source>
        <dbReference type="ARBA" id="ARBA00007739"/>
    </source>
</evidence>
<dbReference type="SUPFAM" id="SSF53955">
    <property type="entry name" value="Lysozyme-like"/>
    <property type="match status" value="1"/>
</dbReference>
<dbReference type="Gene3D" id="3.40.710.10">
    <property type="entry name" value="DD-peptidase/beta-lactamase superfamily"/>
    <property type="match status" value="1"/>
</dbReference>
<protein>
    <submittedName>
        <fullName evidence="18">Penicillin-binding protein</fullName>
    </submittedName>
</protein>
<keyword evidence="11" id="KW-0961">Cell wall biogenesis/degradation</keyword>
<dbReference type="PANTHER" id="PTHR32282:SF33">
    <property type="entry name" value="PEPTIDOGLYCAN GLYCOSYLTRANSFERASE"/>
    <property type="match status" value="1"/>
</dbReference>
<dbReference type="InterPro" id="IPR001264">
    <property type="entry name" value="Glyco_trans_51"/>
</dbReference>
<dbReference type="InterPro" id="IPR001460">
    <property type="entry name" value="PCN-bd_Tpept"/>
</dbReference>
<feature type="compositionally biased region" description="Polar residues" evidence="14">
    <location>
        <begin position="81"/>
        <end position="91"/>
    </location>
</feature>
<dbReference type="EMBL" id="JAKNHJ010000012">
    <property type="protein sequence ID" value="MCG4618180.1"/>
    <property type="molecule type" value="Genomic_DNA"/>
</dbReference>